<evidence type="ECO:0000313" key="3">
    <source>
        <dbReference type="EMBL" id="TWT50039.1"/>
    </source>
</evidence>
<dbReference type="EMBL" id="SIHI01000015">
    <property type="protein sequence ID" value="TWT50039.1"/>
    <property type="molecule type" value="Genomic_DNA"/>
</dbReference>
<accession>A0A5C5WIT5</accession>
<evidence type="ECO:0000313" key="4">
    <source>
        <dbReference type="Proteomes" id="UP000317243"/>
    </source>
</evidence>
<name>A0A5C5WIT5_9PLAN</name>
<dbReference type="OrthoDB" id="291905at2"/>
<dbReference type="NCBIfam" id="TIGR02595">
    <property type="entry name" value="PEP_CTERM"/>
    <property type="match status" value="1"/>
</dbReference>
<proteinExistence type="predicted"/>
<evidence type="ECO:0000259" key="2">
    <source>
        <dbReference type="Pfam" id="PF07589"/>
    </source>
</evidence>
<comment type="caution">
    <text evidence="3">The sequence shown here is derived from an EMBL/GenBank/DDBJ whole genome shotgun (WGS) entry which is preliminary data.</text>
</comment>
<keyword evidence="4" id="KW-1185">Reference proteome</keyword>
<feature type="chain" id="PRO_5022844648" description="Ice-binding protein C-terminal domain-containing protein" evidence="1">
    <location>
        <begin position="25"/>
        <end position="188"/>
    </location>
</feature>
<feature type="domain" description="Ice-binding protein C-terminal" evidence="2">
    <location>
        <begin position="160"/>
        <end position="183"/>
    </location>
</feature>
<evidence type="ECO:0000256" key="1">
    <source>
        <dbReference type="SAM" id="SignalP"/>
    </source>
</evidence>
<reference evidence="3 4" key="1">
    <citation type="submission" date="2019-02" db="EMBL/GenBank/DDBJ databases">
        <title>Deep-cultivation of Planctomycetes and their phenomic and genomic characterization uncovers novel biology.</title>
        <authorList>
            <person name="Wiegand S."/>
            <person name="Jogler M."/>
            <person name="Boedeker C."/>
            <person name="Pinto D."/>
            <person name="Vollmers J."/>
            <person name="Rivas-Marin E."/>
            <person name="Kohn T."/>
            <person name="Peeters S.H."/>
            <person name="Heuer A."/>
            <person name="Rast P."/>
            <person name="Oberbeckmann S."/>
            <person name="Bunk B."/>
            <person name="Jeske O."/>
            <person name="Meyerdierks A."/>
            <person name="Storesund J.E."/>
            <person name="Kallscheuer N."/>
            <person name="Luecker S."/>
            <person name="Lage O.M."/>
            <person name="Pohl T."/>
            <person name="Merkel B.J."/>
            <person name="Hornburger P."/>
            <person name="Mueller R.-W."/>
            <person name="Bruemmer F."/>
            <person name="Labrenz M."/>
            <person name="Spormann A.M."/>
            <person name="Op Den Camp H."/>
            <person name="Overmann J."/>
            <person name="Amann R."/>
            <person name="Jetten M.S.M."/>
            <person name="Mascher T."/>
            <person name="Medema M.H."/>
            <person name="Devos D.P."/>
            <person name="Kaster A.-K."/>
            <person name="Ovreas L."/>
            <person name="Rohde M."/>
            <person name="Galperin M.Y."/>
            <person name="Jogler C."/>
        </authorList>
    </citation>
    <scope>NUCLEOTIDE SEQUENCE [LARGE SCALE GENOMIC DNA]</scope>
    <source>
        <strain evidence="3 4">KOR42</strain>
    </source>
</reference>
<organism evidence="3 4">
    <name type="scientific">Thalassoglobus neptunius</name>
    <dbReference type="NCBI Taxonomy" id="1938619"/>
    <lineage>
        <taxon>Bacteria</taxon>
        <taxon>Pseudomonadati</taxon>
        <taxon>Planctomycetota</taxon>
        <taxon>Planctomycetia</taxon>
        <taxon>Planctomycetales</taxon>
        <taxon>Planctomycetaceae</taxon>
        <taxon>Thalassoglobus</taxon>
    </lineage>
</organism>
<sequence precursor="true">MRTCLRILCAAAMVATLGTGRAEADLTITPLTPAFATGTETSQAQINTILDGLIGNSTDLYTSNEDGDATGSDTGPFAASYTTTYSNPVGDPGNALIEYVSGPKLTTANYLLVKDGNQDPAWYLFAISWDGMMDISIENFWPGAGAISHVSLYQGDPFNTVPEPTTFALWGVAGIAGLVARRRRKINS</sequence>
<dbReference type="Pfam" id="PF07589">
    <property type="entry name" value="PEP-CTERM"/>
    <property type="match status" value="1"/>
</dbReference>
<protein>
    <recommendedName>
        <fullName evidence="2">Ice-binding protein C-terminal domain-containing protein</fullName>
    </recommendedName>
</protein>
<dbReference type="AlphaFoldDB" id="A0A5C5WIT5"/>
<keyword evidence="1" id="KW-0732">Signal</keyword>
<feature type="signal peptide" evidence="1">
    <location>
        <begin position="1"/>
        <end position="24"/>
    </location>
</feature>
<dbReference type="RefSeq" id="WP_146511156.1">
    <property type="nucleotide sequence ID" value="NZ_SIHI01000015.1"/>
</dbReference>
<dbReference type="Proteomes" id="UP000317243">
    <property type="component" value="Unassembled WGS sequence"/>
</dbReference>
<gene>
    <name evidence="3" type="ORF">KOR42_37230</name>
</gene>
<dbReference type="InterPro" id="IPR013424">
    <property type="entry name" value="Ice-binding_C"/>
</dbReference>